<feature type="domain" description="Protein kinase" evidence="7">
    <location>
        <begin position="7"/>
        <end position="282"/>
    </location>
</feature>
<dbReference type="RefSeq" id="WP_394836833.1">
    <property type="nucleotide sequence ID" value="NZ_CP089929.1"/>
</dbReference>
<dbReference type="PANTHER" id="PTHR43289:SF6">
    <property type="entry name" value="SERINE_THREONINE-PROTEIN KINASE NEKL-3"/>
    <property type="match status" value="1"/>
</dbReference>
<feature type="region of interest" description="Disordered" evidence="5">
    <location>
        <begin position="312"/>
        <end position="332"/>
    </location>
</feature>
<evidence type="ECO:0000313" key="8">
    <source>
        <dbReference type="EMBL" id="WXB07173.1"/>
    </source>
</evidence>
<gene>
    <name evidence="8" type="ORF">LVJ94_07980</name>
</gene>
<name>A0ABZ2L8H2_9BACT</name>
<keyword evidence="3 8" id="KW-0418">Kinase</keyword>
<keyword evidence="6" id="KW-0812">Transmembrane</keyword>
<evidence type="ECO:0000256" key="5">
    <source>
        <dbReference type="SAM" id="MobiDB-lite"/>
    </source>
</evidence>
<feature type="compositionally biased region" description="Low complexity" evidence="5">
    <location>
        <begin position="423"/>
        <end position="455"/>
    </location>
</feature>
<protein>
    <submittedName>
        <fullName evidence="8">Serine/threonine protein kinase</fullName>
    </submittedName>
</protein>
<keyword evidence="2" id="KW-0547">Nucleotide-binding</keyword>
<evidence type="ECO:0000259" key="7">
    <source>
        <dbReference type="PROSITE" id="PS50011"/>
    </source>
</evidence>
<evidence type="ECO:0000256" key="2">
    <source>
        <dbReference type="ARBA" id="ARBA00022741"/>
    </source>
</evidence>
<accession>A0ABZ2L8H2</accession>
<dbReference type="EMBL" id="CP089983">
    <property type="protein sequence ID" value="WXB07173.1"/>
    <property type="molecule type" value="Genomic_DNA"/>
</dbReference>
<dbReference type="InterPro" id="IPR011009">
    <property type="entry name" value="Kinase-like_dom_sf"/>
</dbReference>
<proteinExistence type="predicted"/>
<dbReference type="Gene3D" id="3.30.200.20">
    <property type="entry name" value="Phosphorylase Kinase, domain 1"/>
    <property type="match status" value="1"/>
</dbReference>
<evidence type="ECO:0000256" key="6">
    <source>
        <dbReference type="SAM" id="Phobius"/>
    </source>
</evidence>
<dbReference type="InterPro" id="IPR000719">
    <property type="entry name" value="Prot_kinase_dom"/>
</dbReference>
<dbReference type="PROSITE" id="PS50011">
    <property type="entry name" value="PROTEIN_KINASE_DOM"/>
    <property type="match status" value="1"/>
</dbReference>
<keyword evidence="6" id="KW-0472">Membrane</keyword>
<dbReference type="InterPro" id="IPR008266">
    <property type="entry name" value="Tyr_kinase_AS"/>
</dbReference>
<keyword evidence="1" id="KW-0808">Transferase</keyword>
<dbReference type="CDD" id="cd14014">
    <property type="entry name" value="STKc_PknB_like"/>
    <property type="match status" value="1"/>
</dbReference>
<keyword evidence="9" id="KW-1185">Reference proteome</keyword>
<dbReference type="Proteomes" id="UP001374803">
    <property type="component" value="Chromosome"/>
</dbReference>
<feature type="transmembrane region" description="Helical" evidence="6">
    <location>
        <begin position="375"/>
        <end position="394"/>
    </location>
</feature>
<evidence type="ECO:0000256" key="4">
    <source>
        <dbReference type="ARBA" id="ARBA00022840"/>
    </source>
</evidence>
<evidence type="ECO:0000313" key="9">
    <source>
        <dbReference type="Proteomes" id="UP001374803"/>
    </source>
</evidence>
<evidence type="ECO:0000256" key="3">
    <source>
        <dbReference type="ARBA" id="ARBA00022777"/>
    </source>
</evidence>
<dbReference type="Gene3D" id="1.10.510.10">
    <property type="entry name" value="Transferase(Phosphotransferase) domain 1"/>
    <property type="match status" value="1"/>
</dbReference>
<reference evidence="8" key="1">
    <citation type="submission" date="2021-12" db="EMBL/GenBank/DDBJ databases">
        <title>Discovery of the Pendulisporaceae a myxobacterial family with distinct sporulation behavior and unique specialized metabolism.</title>
        <authorList>
            <person name="Garcia R."/>
            <person name="Popoff A."/>
            <person name="Bader C.D."/>
            <person name="Loehr J."/>
            <person name="Walesch S."/>
            <person name="Walt C."/>
            <person name="Boldt J."/>
            <person name="Bunk B."/>
            <person name="Haeckl F.J.F.P.J."/>
            <person name="Gunesch A.P."/>
            <person name="Birkelbach J."/>
            <person name="Nuebel U."/>
            <person name="Pietschmann T."/>
            <person name="Bach T."/>
            <person name="Mueller R."/>
        </authorList>
    </citation>
    <scope>NUCLEOTIDE SEQUENCE</scope>
    <source>
        <strain evidence="8">MSr11367</strain>
    </source>
</reference>
<feature type="region of interest" description="Disordered" evidence="5">
    <location>
        <begin position="400"/>
        <end position="466"/>
    </location>
</feature>
<sequence length="481" mass="51478">MRLLGRYALHGEIATGGMATIHFGRLHGDSGFSRTVAIKRLHKQFARDPEFVSMFLDEARLAALIRHPNVVPTLDVLSTEGELFVVMEYVHGESLSLLIKGEAAKKQRIPPQVAAAILSGALQGLHAAHEARDEHGQPLAIVHRDVSPHNVLVGVDGAARVLDFGIAKAAGSLHTTRQGEIKGKLPYMAPEQLMGEPATRLADVYAASVCLWEALTGHRLFSGTSEADVLNKVLLDDVSPPSRYAPEISKAVDDVVLRGLSREPRDRFPTALQMAVALERAFGRIATTHQVGQWMERVAGPQLMDRHRKVQAIEQRSPHSSASHGIPPSSARGIVAEEPSLSAATSAIPFSEGEPADPSGPWRTMVARRGRVKRLVVLAVVAVPVLVILIIAAWRGPTQPAVASKRATPPSASTPSDTVMELPASEPSASSPAMPATADAPSAKIVRSAAPKSSAAPPPAACTPPYYFDSAGRKRYKRECF</sequence>
<dbReference type="Pfam" id="PF00069">
    <property type="entry name" value="Pkinase"/>
    <property type="match status" value="1"/>
</dbReference>
<dbReference type="PANTHER" id="PTHR43289">
    <property type="entry name" value="MITOGEN-ACTIVATED PROTEIN KINASE KINASE KINASE 20-RELATED"/>
    <property type="match status" value="1"/>
</dbReference>
<dbReference type="GO" id="GO:0004674">
    <property type="term" value="F:protein serine/threonine kinase activity"/>
    <property type="evidence" value="ECO:0007669"/>
    <property type="project" value="UniProtKB-KW"/>
</dbReference>
<keyword evidence="6" id="KW-1133">Transmembrane helix</keyword>
<evidence type="ECO:0000256" key="1">
    <source>
        <dbReference type="ARBA" id="ARBA00022679"/>
    </source>
</evidence>
<keyword evidence="4" id="KW-0067">ATP-binding</keyword>
<dbReference type="SUPFAM" id="SSF56112">
    <property type="entry name" value="Protein kinase-like (PK-like)"/>
    <property type="match status" value="1"/>
</dbReference>
<dbReference type="PROSITE" id="PS00109">
    <property type="entry name" value="PROTEIN_KINASE_TYR"/>
    <property type="match status" value="1"/>
</dbReference>
<organism evidence="8 9">
    <name type="scientific">Pendulispora rubella</name>
    <dbReference type="NCBI Taxonomy" id="2741070"/>
    <lineage>
        <taxon>Bacteria</taxon>
        <taxon>Pseudomonadati</taxon>
        <taxon>Myxococcota</taxon>
        <taxon>Myxococcia</taxon>
        <taxon>Myxococcales</taxon>
        <taxon>Sorangiineae</taxon>
        <taxon>Pendulisporaceae</taxon>
        <taxon>Pendulispora</taxon>
    </lineage>
</organism>
<keyword evidence="8" id="KW-0723">Serine/threonine-protein kinase</keyword>